<feature type="region of interest" description="Disordered" evidence="1">
    <location>
        <begin position="139"/>
        <end position="189"/>
    </location>
</feature>
<keyword evidence="3" id="KW-1185">Reference proteome</keyword>
<sequence length="189" mass="21029">MVSRYAAGLRDLAIGKVRDHQHRIDRFDEPDWHRYGLLVDTAFRLAAHRRFRPDGQDRAPVIRFVASVRERYHHTGYDLDPRLAESLLWATLAGEPTPEPLHSQTHTAQTLLLIGLLDDEGLSRAELDRFLADAEGDVTDDVTADPLDDAPNETTNDVRQDATSHAATDAPGETDEDGTEPDTPARSDA</sequence>
<proteinExistence type="predicted"/>
<protein>
    <submittedName>
        <fullName evidence="2">Uncharacterized protein</fullName>
    </submittedName>
</protein>
<comment type="caution">
    <text evidence="2">The sequence shown here is derived from an EMBL/GenBank/DDBJ whole genome shotgun (WGS) entry which is preliminary data.</text>
</comment>
<gene>
    <name evidence="2" type="ORF">Pen02_48860</name>
</gene>
<evidence type="ECO:0000256" key="1">
    <source>
        <dbReference type="SAM" id="MobiDB-lite"/>
    </source>
</evidence>
<dbReference type="Proteomes" id="UP000646749">
    <property type="component" value="Unassembled WGS sequence"/>
</dbReference>
<organism evidence="2 3">
    <name type="scientific">Plantactinospora endophytica</name>
    <dbReference type="NCBI Taxonomy" id="673535"/>
    <lineage>
        <taxon>Bacteria</taxon>
        <taxon>Bacillati</taxon>
        <taxon>Actinomycetota</taxon>
        <taxon>Actinomycetes</taxon>
        <taxon>Micromonosporales</taxon>
        <taxon>Micromonosporaceae</taxon>
        <taxon>Plantactinospora</taxon>
    </lineage>
</organism>
<accession>A0ABQ4E5H3</accession>
<evidence type="ECO:0000313" key="3">
    <source>
        <dbReference type="Proteomes" id="UP000646749"/>
    </source>
</evidence>
<evidence type="ECO:0000313" key="2">
    <source>
        <dbReference type="EMBL" id="GIG89950.1"/>
    </source>
</evidence>
<name>A0ABQ4E5H3_9ACTN</name>
<dbReference type="EMBL" id="BONW01000022">
    <property type="protein sequence ID" value="GIG89950.1"/>
    <property type="molecule type" value="Genomic_DNA"/>
</dbReference>
<reference evidence="2 3" key="1">
    <citation type="submission" date="2021-01" db="EMBL/GenBank/DDBJ databases">
        <title>Whole genome shotgun sequence of Plantactinospora endophytica NBRC 110450.</title>
        <authorList>
            <person name="Komaki H."/>
            <person name="Tamura T."/>
        </authorList>
    </citation>
    <scope>NUCLEOTIDE SEQUENCE [LARGE SCALE GENOMIC DNA]</scope>
    <source>
        <strain evidence="2 3">NBRC 110450</strain>
    </source>
</reference>
<feature type="compositionally biased region" description="Acidic residues" evidence="1">
    <location>
        <begin position="139"/>
        <end position="151"/>
    </location>
</feature>